<evidence type="ECO:0000256" key="9">
    <source>
        <dbReference type="PIRNR" id="PIRNR038186"/>
    </source>
</evidence>
<dbReference type="GO" id="GO:0052726">
    <property type="term" value="F:inositol-1,3,4-trisphosphate 5-kinase activity"/>
    <property type="evidence" value="ECO:0007669"/>
    <property type="project" value="InterPro"/>
</dbReference>
<evidence type="ECO:0000256" key="8">
    <source>
        <dbReference type="ARBA" id="ARBA00023235"/>
    </source>
</evidence>
<evidence type="ECO:0000256" key="2">
    <source>
        <dbReference type="ARBA" id="ARBA00022679"/>
    </source>
</evidence>
<dbReference type="Pfam" id="PF17927">
    <property type="entry name" value="Ins134_P3_kin_N"/>
    <property type="match status" value="1"/>
</dbReference>
<dbReference type="PANTHER" id="PTHR14217">
    <property type="entry name" value="INOSITOL-TETRAKISPHOSPHATE 1-KINASE"/>
    <property type="match status" value="1"/>
</dbReference>
<dbReference type="PANTHER" id="PTHR14217:SF1">
    <property type="entry name" value="INOSITOL-TETRAKISPHOSPHATE 1-KINASE"/>
    <property type="match status" value="1"/>
</dbReference>
<feature type="binding site" evidence="10">
    <location>
        <position position="121"/>
    </location>
    <ligand>
        <name>ATP</name>
        <dbReference type="ChEBI" id="CHEBI:30616"/>
    </ligand>
</feature>
<proteinExistence type="inferred from homology"/>
<dbReference type="SUPFAM" id="SSF56059">
    <property type="entry name" value="Glutathione synthetase ATP-binding domain-like"/>
    <property type="match status" value="1"/>
</dbReference>
<dbReference type="OrthoDB" id="25308at2759"/>
<dbReference type="GO" id="GO:0005524">
    <property type="term" value="F:ATP binding"/>
    <property type="evidence" value="ECO:0007669"/>
    <property type="project" value="UniProtKB-UniRule"/>
</dbReference>
<feature type="binding site" evidence="11">
    <location>
        <position position="312"/>
    </location>
    <ligand>
        <name>Mg(2+)</name>
        <dbReference type="ChEBI" id="CHEBI:18420"/>
        <label>1</label>
    </ligand>
</feature>
<accession>A0A1V9Z6R3</accession>
<gene>
    <name evidence="13" type="ORF">THRCLA_08373</name>
</gene>
<dbReference type="GO" id="GO:0052725">
    <property type="term" value="F:inositol-1,3,4-trisphosphate 6-kinase activity"/>
    <property type="evidence" value="ECO:0007669"/>
    <property type="project" value="InterPro"/>
</dbReference>
<keyword evidence="3 9" id="KW-0479">Metal-binding</keyword>
<dbReference type="InterPro" id="IPR041429">
    <property type="entry name" value="ITPK1_N"/>
</dbReference>
<comment type="function">
    <text evidence="9">Kinase that can phosphorylate various inositol polyphosphate such as Ins(3,4,5,6)P4 or Ins(1,3,4)P3.</text>
</comment>
<keyword evidence="14" id="KW-1185">Reference proteome</keyword>
<dbReference type="GO" id="GO:0047325">
    <property type="term" value="F:inositol-3,4,5,6-tetrakisphosphate 1-kinase activity"/>
    <property type="evidence" value="ECO:0007669"/>
    <property type="project" value="UniProtKB-EC"/>
</dbReference>
<evidence type="ECO:0000256" key="7">
    <source>
        <dbReference type="ARBA" id="ARBA00022842"/>
    </source>
</evidence>
<feature type="binding site" evidence="11">
    <location>
        <position position="314"/>
    </location>
    <ligand>
        <name>Mg(2+)</name>
        <dbReference type="ChEBI" id="CHEBI:18420"/>
        <label>2</label>
    </ligand>
</feature>
<feature type="binding site" evidence="11">
    <location>
        <position position="312"/>
    </location>
    <ligand>
        <name>Mg(2+)</name>
        <dbReference type="ChEBI" id="CHEBI:18420"/>
        <label>2</label>
    </ligand>
</feature>
<feature type="domain" description="ATP-grasp" evidence="12">
    <location>
        <begin position="131"/>
        <end position="339"/>
    </location>
</feature>
<dbReference type="GO" id="GO:0005737">
    <property type="term" value="C:cytoplasm"/>
    <property type="evidence" value="ECO:0007669"/>
    <property type="project" value="TreeGrafter"/>
</dbReference>
<feature type="binding site" evidence="10">
    <location>
        <position position="183"/>
    </location>
    <ligand>
        <name>1D-myo-inositol 1,3,4-trisphosphate</name>
        <dbReference type="ChEBI" id="CHEBI:58414"/>
    </ligand>
</feature>
<keyword evidence="6 9" id="KW-0067">ATP-binding</keyword>
<evidence type="ECO:0000256" key="11">
    <source>
        <dbReference type="PIRSR" id="PIRSR038186-2"/>
    </source>
</evidence>
<dbReference type="STRING" id="74557.A0A1V9Z6R3"/>
<dbReference type="Proteomes" id="UP000243217">
    <property type="component" value="Unassembled WGS sequence"/>
</dbReference>
<evidence type="ECO:0000256" key="1">
    <source>
        <dbReference type="ARBA" id="ARBA00009601"/>
    </source>
</evidence>
<evidence type="ECO:0000256" key="10">
    <source>
        <dbReference type="PIRSR" id="PIRSR038186-1"/>
    </source>
</evidence>
<organism evidence="13 14">
    <name type="scientific">Thraustotheca clavata</name>
    <dbReference type="NCBI Taxonomy" id="74557"/>
    <lineage>
        <taxon>Eukaryota</taxon>
        <taxon>Sar</taxon>
        <taxon>Stramenopiles</taxon>
        <taxon>Oomycota</taxon>
        <taxon>Saprolegniomycetes</taxon>
        <taxon>Saprolegniales</taxon>
        <taxon>Achlyaceae</taxon>
        <taxon>Thraustotheca</taxon>
    </lineage>
</organism>
<feature type="binding site" evidence="10">
    <location>
        <begin position="206"/>
        <end position="217"/>
    </location>
    <ligand>
        <name>ATP</name>
        <dbReference type="ChEBI" id="CHEBI:30616"/>
    </ligand>
</feature>
<comment type="catalytic activity">
    <reaction evidence="9">
        <text>1D-myo-inositol 3,4,5,6-tetrakisphosphate + ATP = 1D-myo-inositol 1,3,4,5,6-pentakisphosphate + ADP + H(+)</text>
        <dbReference type="Rhea" id="RHEA:12452"/>
        <dbReference type="ChEBI" id="CHEBI:15378"/>
        <dbReference type="ChEBI" id="CHEBI:30616"/>
        <dbReference type="ChEBI" id="CHEBI:57539"/>
        <dbReference type="ChEBI" id="CHEBI:57733"/>
        <dbReference type="ChEBI" id="CHEBI:456216"/>
        <dbReference type="EC" id="2.7.1.134"/>
    </reaction>
</comment>
<dbReference type="GO" id="GO:0000287">
    <property type="term" value="F:magnesium ion binding"/>
    <property type="evidence" value="ECO:0007669"/>
    <property type="project" value="InterPro"/>
</dbReference>
<sequence length="339" mass="37806">MVPPASSTPFHLPQADVLRVGMILPLKKARKGRMQELLMSQADGVHVVHVDLDLVDSADDIDAMYGHLDVLLHKLAHDMVFESLGEAKSIKNMRTMKEYIAKHPHIRIVDPLDGVRLLTNRQDVCVMLAALAKSSGLAFSIPNYAIIDSIEAKEAAIADINSGKLRLPVMAKSLEACGTDASHLMQVITRIEDIQALEIQRPIMLQEYINHDGRLYKGYVLGKDVIVSERTSLPNLQENVSSPVEFDTQKAFPTAASFDLPVSPKHESKGITQEMQDSIQAIGRAIQRATHLSLFGFDVIIESRDQRELVIDVNYFPSFKELDDFDAKMRAHLKVNEMC</sequence>
<dbReference type="InterPro" id="IPR011761">
    <property type="entry name" value="ATP-grasp"/>
</dbReference>
<comment type="caution">
    <text evidence="13">The sequence shown here is derived from an EMBL/GenBank/DDBJ whole genome shotgun (WGS) entry which is preliminary data.</text>
</comment>
<feature type="binding site" evidence="10">
    <location>
        <position position="318"/>
    </location>
    <ligand>
        <name>1D-myo-inositol 1,3,4-trisphosphate</name>
        <dbReference type="ChEBI" id="CHEBI:58414"/>
    </ligand>
</feature>
<feature type="binding site" evidence="10">
    <location>
        <position position="172"/>
    </location>
    <ligand>
        <name>ATP</name>
        <dbReference type="ChEBI" id="CHEBI:30616"/>
    </ligand>
</feature>
<evidence type="ECO:0000256" key="6">
    <source>
        <dbReference type="ARBA" id="ARBA00022840"/>
    </source>
</evidence>
<comment type="subunit">
    <text evidence="9">Monomer.</text>
</comment>
<evidence type="ECO:0000313" key="13">
    <source>
        <dbReference type="EMBL" id="OQR93693.1"/>
    </source>
</evidence>
<evidence type="ECO:0000313" key="14">
    <source>
        <dbReference type="Proteomes" id="UP000243217"/>
    </source>
</evidence>
<keyword evidence="4 9" id="KW-0547">Nucleotide-binding</keyword>
<keyword evidence="8" id="KW-0413">Isomerase</keyword>
<dbReference type="AlphaFoldDB" id="A0A1V9Z6R3"/>
<dbReference type="InterPro" id="IPR040464">
    <property type="entry name" value="InsP(3)kin_ATP-grasp"/>
</dbReference>
<evidence type="ECO:0000256" key="3">
    <source>
        <dbReference type="ARBA" id="ARBA00022723"/>
    </source>
</evidence>
<dbReference type="EC" id="2.7.1.134" evidence="9"/>
<comment type="cofactor">
    <cofactor evidence="9 11">
        <name>Mg(2+)</name>
        <dbReference type="ChEBI" id="CHEBI:18420"/>
    </cofactor>
    <text evidence="9 11">Binds 2 magnesium ions per subunit.</text>
</comment>
<feature type="binding site" evidence="10">
    <location>
        <position position="232"/>
    </location>
    <ligand>
        <name>ATP</name>
        <dbReference type="ChEBI" id="CHEBI:30616"/>
    </ligand>
</feature>
<dbReference type="Gene3D" id="3.30.470.20">
    <property type="entry name" value="ATP-grasp fold, B domain"/>
    <property type="match status" value="1"/>
</dbReference>
<dbReference type="EMBL" id="JNBS01002238">
    <property type="protein sequence ID" value="OQR93693.1"/>
    <property type="molecule type" value="Genomic_DNA"/>
</dbReference>
<dbReference type="PIRSF" id="PIRSF038186">
    <property type="entry name" value="ITPK"/>
    <property type="match status" value="1"/>
</dbReference>
<evidence type="ECO:0000256" key="4">
    <source>
        <dbReference type="ARBA" id="ARBA00022741"/>
    </source>
</evidence>
<keyword evidence="5 9" id="KW-0418">Kinase</keyword>
<evidence type="ECO:0000259" key="12">
    <source>
        <dbReference type="PROSITE" id="PS50975"/>
    </source>
</evidence>
<dbReference type="PROSITE" id="PS50975">
    <property type="entry name" value="ATP_GRASP"/>
    <property type="match status" value="1"/>
</dbReference>
<reference evidence="13 14" key="1">
    <citation type="journal article" date="2014" name="Genome Biol. Evol.">
        <title>The secreted proteins of Achlya hypogyna and Thraustotheca clavata identify the ancestral oomycete secretome and reveal gene acquisitions by horizontal gene transfer.</title>
        <authorList>
            <person name="Misner I."/>
            <person name="Blouin N."/>
            <person name="Leonard G."/>
            <person name="Richards T.A."/>
            <person name="Lane C.E."/>
        </authorList>
    </citation>
    <scope>NUCLEOTIDE SEQUENCE [LARGE SCALE GENOMIC DNA]</scope>
    <source>
        <strain evidence="13 14">ATCC 34112</strain>
    </source>
</reference>
<dbReference type="InterPro" id="IPR008656">
    <property type="entry name" value="Inositol_tetrakis-P_1-kinase"/>
</dbReference>
<keyword evidence="2 9" id="KW-0808">Transferase</keyword>
<comment type="similarity">
    <text evidence="1 9">Belongs to the ITPK1 family.</text>
</comment>
<feature type="binding site" evidence="10">
    <location>
        <position position="217"/>
    </location>
    <ligand>
        <name>1D-myo-inositol 1,3,4-trisphosphate</name>
        <dbReference type="ChEBI" id="CHEBI:58414"/>
    </ligand>
</feature>
<protein>
    <recommendedName>
        <fullName evidence="9">Inositol-tetrakisphosphate 1-kinase</fullName>
        <ecNumber evidence="9">2.7.1.134</ecNumber>
    </recommendedName>
</protein>
<feature type="binding site" evidence="10">
    <location>
        <position position="314"/>
    </location>
    <ligand>
        <name>1D-myo-inositol 1,3,4-trisphosphate</name>
        <dbReference type="ChEBI" id="CHEBI:58414"/>
    </ligand>
</feature>
<name>A0A1V9Z6R3_9STRA</name>
<dbReference type="Pfam" id="PF05770">
    <property type="entry name" value="Ins134_P3_kin"/>
    <property type="match status" value="1"/>
</dbReference>
<dbReference type="GO" id="GO:0016853">
    <property type="term" value="F:isomerase activity"/>
    <property type="evidence" value="ECO:0007669"/>
    <property type="project" value="UniProtKB-KW"/>
</dbReference>
<evidence type="ECO:0000256" key="5">
    <source>
        <dbReference type="ARBA" id="ARBA00022777"/>
    </source>
</evidence>
<feature type="binding site" evidence="11">
    <location>
        <position position="298"/>
    </location>
    <ligand>
        <name>Mg(2+)</name>
        <dbReference type="ChEBI" id="CHEBI:18420"/>
        <label>1</label>
    </ligand>
</feature>
<dbReference type="GO" id="GO:0032957">
    <property type="term" value="P:inositol trisphosphate metabolic process"/>
    <property type="evidence" value="ECO:0007669"/>
    <property type="project" value="InterPro"/>
</dbReference>
<keyword evidence="7 9" id="KW-0460">Magnesium</keyword>